<evidence type="ECO:0000256" key="4">
    <source>
        <dbReference type="SAM" id="Phobius"/>
    </source>
</evidence>
<dbReference type="PANTHER" id="PTHR22683:SF1">
    <property type="entry name" value="TYPE VII SECRETION SYSTEM PROTEIN ESSC"/>
    <property type="match status" value="1"/>
</dbReference>
<dbReference type="InterPro" id="IPR003593">
    <property type="entry name" value="AAA+_ATPase"/>
</dbReference>
<keyword evidence="7" id="KW-1185">Reference proteome</keyword>
<dbReference type="AlphaFoldDB" id="A0A2C8ZKN5"/>
<accession>A0A2C8ZKN5</accession>
<dbReference type="InterPro" id="IPR027417">
    <property type="entry name" value="P-loop_NTPase"/>
</dbReference>
<protein>
    <submittedName>
        <fullName evidence="6">DNA segregation ATPase FtsK/SpoIIIE, S-DNA-T family</fullName>
    </submittedName>
</protein>
<reference evidence="6 7" key="1">
    <citation type="submission" date="2017-09" db="EMBL/GenBank/DDBJ databases">
        <authorList>
            <person name="Ehlers B."/>
            <person name="Leendertz F.H."/>
        </authorList>
    </citation>
    <scope>NUCLEOTIDE SEQUENCE [LARGE SCALE GENOMIC DNA]</scope>
    <source>
        <strain evidence="6 7">CGMCC 1.05381</strain>
    </source>
</reference>
<dbReference type="Pfam" id="PF01580">
    <property type="entry name" value="FtsK_SpoIIIE"/>
    <property type="match status" value="1"/>
</dbReference>
<evidence type="ECO:0000256" key="3">
    <source>
        <dbReference type="PROSITE-ProRule" id="PRU00289"/>
    </source>
</evidence>
<dbReference type="InterPro" id="IPR002543">
    <property type="entry name" value="FtsK_dom"/>
</dbReference>
<evidence type="ECO:0000313" key="6">
    <source>
        <dbReference type="EMBL" id="SOE65466.1"/>
    </source>
</evidence>
<evidence type="ECO:0000256" key="1">
    <source>
        <dbReference type="ARBA" id="ARBA00022741"/>
    </source>
</evidence>
<name>A0A2C8ZKN5_9MICO</name>
<dbReference type="RefSeq" id="WP_143544659.1">
    <property type="nucleotide sequence ID" value="NZ_BMLC01000001.1"/>
</dbReference>
<dbReference type="CDD" id="cd01120">
    <property type="entry name" value="RecA-like_superfamily"/>
    <property type="match status" value="1"/>
</dbReference>
<feature type="domain" description="FtsK" evidence="5">
    <location>
        <begin position="359"/>
        <end position="546"/>
    </location>
</feature>
<gene>
    <name evidence="6" type="ORF">SAMN06296378_1563</name>
</gene>
<proteinExistence type="predicted"/>
<keyword evidence="2 3" id="KW-0067">ATP-binding</keyword>
<evidence type="ECO:0000256" key="2">
    <source>
        <dbReference type="ARBA" id="ARBA00022840"/>
    </source>
</evidence>
<dbReference type="CDD" id="cd01127">
    <property type="entry name" value="TrwB_TraG_TraD_VirD4"/>
    <property type="match status" value="1"/>
</dbReference>
<dbReference type="SMART" id="SM00382">
    <property type="entry name" value="AAA"/>
    <property type="match status" value="2"/>
</dbReference>
<dbReference type="PANTHER" id="PTHR22683">
    <property type="entry name" value="SPORULATION PROTEIN RELATED"/>
    <property type="match status" value="1"/>
</dbReference>
<keyword evidence="4" id="KW-0812">Transmembrane</keyword>
<keyword evidence="4" id="KW-0472">Membrane</keyword>
<feature type="transmembrane region" description="Helical" evidence="4">
    <location>
        <begin position="21"/>
        <end position="41"/>
    </location>
</feature>
<keyword evidence="4" id="KW-1133">Transmembrane helix</keyword>
<feature type="binding site" evidence="3">
    <location>
        <begin position="377"/>
        <end position="384"/>
    </location>
    <ligand>
        <name>ATP</name>
        <dbReference type="ChEBI" id="CHEBI:30616"/>
    </ligand>
</feature>
<organism evidence="6 7">
    <name type="scientific">Salinibacterium xinjiangense</name>
    <dbReference type="NCBI Taxonomy" id="386302"/>
    <lineage>
        <taxon>Bacteria</taxon>
        <taxon>Bacillati</taxon>
        <taxon>Actinomycetota</taxon>
        <taxon>Actinomycetes</taxon>
        <taxon>Micrococcales</taxon>
        <taxon>Microbacteriaceae</taxon>
        <taxon>Salinibacterium</taxon>
    </lineage>
</organism>
<dbReference type="EMBL" id="OCST01000003">
    <property type="protein sequence ID" value="SOE65466.1"/>
    <property type="molecule type" value="Genomic_DNA"/>
</dbReference>
<dbReference type="InterPro" id="IPR050206">
    <property type="entry name" value="FtsK/SpoIIIE/SftA"/>
</dbReference>
<dbReference type="SUPFAM" id="SSF52540">
    <property type="entry name" value="P-loop containing nucleoside triphosphate hydrolases"/>
    <property type="match status" value="2"/>
</dbReference>
<keyword evidence="1 3" id="KW-0547">Nucleotide-binding</keyword>
<dbReference type="Proteomes" id="UP000219440">
    <property type="component" value="Unassembled WGS sequence"/>
</dbReference>
<dbReference type="Gene3D" id="3.40.50.300">
    <property type="entry name" value="P-loop containing nucleotide triphosphate hydrolases"/>
    <property type="match status" value="3"/>
</dbReference>
<evidence type="ECO:0000313" key="7">
    <source>
        <dbReference type="Proteomes" id="UP000219440"/>
    </source>
</evidence>
<dbReference type="PROSITE" id="PS50901">
    <property type="entry name" value="FTSK"/>
    <property type="match status" value="1"/>
</dbReference>
<dbReference type="GO" id="GO:0003677">
    <property type="term" value="F:DNA binding"/>
    <property type="evidence" value="ECO:0007669"/>
    <property type="project" value="InterPro"/>
</dbReference>
<evidence type="ECO:0000259" key="5">
    <source>
        <dbReference type="PROSITE" id="PS50901"/>
    </source>
</evidence>
<dbReference type="OrthoDB" id="9807790at2"/>
<sequence length="936" mass="98757">MLSPEPQRITAPRPPGSSPPFRFPLIASLAPLVAALVLWFITSSPFALLFAVLGPVTALASFADSKFGSRTSLKRERARFARDATATVAAIRAAHTAEVSDLAEIGPGAEAITSSHGADPDRWMAGAASPILVRAGLGSVPSTLRLDSPTRVAPTAVDSDLDEIESLASVLKDAPVLVDARYGIGVCGSRVLALAVARAIVVQLAWALSPADYWVAATDRAESWVGTLPHRALREPRQGYLAEFGMAAEDRATALVAMARQESELPGDCRIVIRVGYDTGAEIIRHPDRSQRRVVSPGLVSRESAIAWATRAAREATRDGLVSLGLDIPTLVPLASVLPSPAHYERSTTLAADFSVDAAGPVTIDLVVHGPHAVVGGTTGSGKSELLISWVLALAARHAPADVNFLLLDFKGGSAFESLASLPHSVGIITDLDAAEAARALASLGAELKYRERVLARAGARDILDLPPEGPLSLPRLVIVADEFAAMLGEHPDLHPLFTDIASRGRSLGVHLILSTQRPAGIVRDGVLANADLRISLRVNNAADSSAVMGTTAAAELPAGAVGRGLVGFAGGRPRTVQFAMAGPGDASDIAMRWKHATAPRRPWCDPLPESLSRRDAGLGAHSIGAGRVPFGLSDLPHEQRHGIAEWDARLDGHVLVLGVARSGKSTALAALAQGGLLVPADVAGAWDVIAALEQSRDEVVAIDDLDSLLARFPAEHKDAAIERLLRLLRDGPARGVVVVLAAQRLTADIHPLAALVTGRLILRHASKSDIVLAGADGARFDATLPPGGGFWHGARVQVVCDPDPLRSPDAHHLVRPSTDRPWAIVSSRASIVGRRLSAAGFEVLHLASLVPGEWELTIGPGQVIVGDTDEWQSRWGLLPTLRPVAEIMFDRCTVADYRALTRSRELPPPLSAGANDVWLESEHRVRRATIPGMSV</sequence>
<dbReference type="GO" id="GO:0005524">
    <property type="term" value="F:ATP binding"/>
    <property type="evidence" value="ECO:0007669"/>
    <property type="project" value="UniProtKB-UniRule"/>
</dbReference>